<gene>
    <name evidence="1" type="ORF">IFO66_22610</name>
</gene>
<protein>
    <submittedName>
        <fullName evidence="1">Uncharacterized protein</fullName>
    </submittedName>
</protein>
<evidence type="ECO:0000313" key="2">
    <source>
        <dbReference type="Proteomes" id="UP000634529"/>
    </source>
</evidence>
<accession>A0ABR9B3X9</accession>
<keyword evidence="2" id="KW-1185">Reference proteome</keyword>
<proteinExistence type="predicted"/>
<reference evidence="1 2" key="1">
    <citation type="submission" date="2020-09" db="EMBL/GenBank/DDBJ databases">
        <title>Paenibacillus sp. CAU 1523 isolated from sand of Haeundae Beach.</title>
        <authorList>
            <person name="Kim W."/>
        </authorList>
    </citation>
    <scope>NUCLEOTIDE SEQUENCE [LARGE SCALE GENOMIC DNA]</scope>
    <source>
        <strain evidence="1 2">CAU 1523</strain>
    </source>
</reference>
<name>A0ABR9B3X9_9BACL</name>
<dbReference type="RefSeq" id="WP_192027281.1">
    <property type="nucleotide sequence ID" value="NZ_JACYTN010000036.1"/>
</dbReference>
<dbReference type="Proteomes" id="UP000634529">
    <property type="component" value="Unassembled WGS sequence"/>
</dbReference>
<dbReference type="EMBL" id="JACYTN010000036">
    <property type="protein sequence ID" value="MBD8501069.1"/>
    <property type="molecule type" value="Genomic_DNA"/>
</dbReference>
<comment type="caution">
    <text evidence="1">The sequence shown here is derived from an EMBL/GenBank/DDBJ whole genome shotgun (WGS) entry which is preliminary data.</text>
</comment>
<sequence>MATVNDEAIDMSPLLLVKRAANRESRSGLSIGLMDRSYADKYVACLTAHKS</sequence>
<organism evidence="1 2">
    <name type="scientific">Paenibacillus arenosi</name>
    <dbReference type="NCBI Taxonomy" id="2774142"/>
    <lineage>
        <taxon>Bacteria</taxon>
        <taxon>Bacillati</taxon>
        <taxon>Bacillota</taxon>
        <taxon>Bacilli</taxon>
        <taxon>Bacillales</taxon>
        <taxon>Paenibacillaceae</taxon>
        <taxon>Paenibacillus</taxon>
    </lineage>
</organism>
<evidence type="ECO:0000313" key="1">
    <source>
        <dbReference type="EMBL" id="MBD8501069.1"/>
    </source>
</evidence>